<evidence type="ECO:0000313" key="2">
    <source>
        <dbReference type="EMBL" id="KAL0470036.1"/>
    </source>
</evidence>
<protein>
    <submittedName>
        <fullName evidence="2">Uncharacterized protein</fullName>
    </submittedName>
</protein>
<comment type="caution">
    <text evidence="2">The sequence shown here is derived from an EMBL/GenBank/DDBJ whole genome shotgun (WGS) entry which is preliminary data.</text>
</comment>
<reference evidence="2 3" key="1">
    <citation type="submission" date="2023-09" db="EMBL/GenBank/DDBJ databases">
        <title>Multi-omics analysis of a traditional fermented food reveals byproduct-associated fungal strains for waste-to-food upcycling.</title>
        <authorList>
            <consortium name="Lawrence Berkeley National Laboratory"/>
            <person name="Rekdal V.M."/>
            <person name="Villalobos-Escobedo J.M."/>
            <person name="Rodriguez-Valeron N."/>
            <person name="Garcia M.O."/>
            <person name="Vasquez D.P."/>
            <person name="Damayanti I."/>
            <person name="Sorensen P.M."/>
            <person name="Baidoo E.E."/>
            <person name="De Carvalho A.C."/>
            <person name="Riley R."/>
            <person name="Lipzen A."/>
            <person name="He G."/>
            <person name="Yan M."/>
            <person name="Haridas S."/>
            <person name="Daum C."/>
            <person name="Yoshinaga Y."/>
            <person name="Ng V."/>
            <person name="Grigoriev I.V."/>
            <person name="Munk R."/>
            <person name="Nuraida L."/>
            <person name="Wijaya C.H."/>
            <person name="Morales P.-C."/>
            <person name="Keasling J.D."/>
        </authorList>
    </citation>
    <scope>NUCLEOTIDE SEQUENCE [LARGE SCALE GENOMIC DNA]</scope>
    <source>
        <strain evidence="2 3">FGSC 2613</strain>
    </source>
</reference>
<evidence type="ECO:0000313" key="3">
    <source>
        <dbReference type="Proteomes" id="UP001451303"/>
    </source>
</evidence>
<gene>
    <name evidence="2" type="ORF">QR685DRAFT_572930</name>
</gene>
<accession>A0ABR3DBH3</accession>
<feature type="compositionally biased region" description="Polar residues" evidence="1">
    <location>
        <begin position="136"/>
        <end position="145"/>
    </location>
</feature>
<proteinExistence type="predicted"/>
<keyword evidence="3" id="KW-1185">Reference proteome</keyword>
<evidence type="ECO:0000256" key="1">
    <source>
        <dbReference type="SAM" id="MobiDB-lite"/>
    </source>
</evidence>
<dbReference type="Proteomes" id="UP001451303">
    <property type="component" value="Unassembled WGS sequence"/>
</dbReference>
<feature type="region of interest" description="Disordered" evidence="1">
    <location>
        <begin position="1"/>
        <end position="26"/>
    </location>
</feature>
<organism evidence="2 3">
    <name type="scientific">Neurospora intermedia</name>
    <dbReference type="NCBI Taxonomy" id="5142"/>
    <lineage>
        <taxon>Eukaryota</taxon>
        <taxon>Fungi</taxon>
        <taxon>Dikarya</taxon>
        <taxon>Ascomycota</taxon>
        <taxon>Pezizomycotina</taxon>
        <taxon>Sordariomycetes</taxon>
        <taxon>Sordariomycetidae</taxon>
        <taxon>Sordariales</taxon>
        <taxon>Sordariaceae</taxon>
        <taxon>Neurospora</taxon>
    </lineage>
</organism>
<dbReference type="EMBL" id="JAVLET010000005">
    <property type="protein sequence ID" value="KAL0470036.1"/>
    <property type="molecule type" value="Genomic_DNA"/>
</dbReference>
<sequence length="145" mass="15626">MVAQEKADKSSPSLIPSTVKPRETAMSMPPPPLAPLFANTNVQHHTLLALYPIASLAGPSHRLWPGKSAGTLCPSRADRPLDGFPLAQWSLSLQGTPPSPFGSHLHRATFWGVWLPDSGSSGTKDDDNDIDEGRLMQTSPQYQST</sequence>
<name>A0ABR3DBH3_NEUIN</name>
<feature type="region of interest" description="Disordered" evidence="1">
    <location>
        <begin position="117"/>
        <end position="145"/>
    </location>
</feature>